<protein>
    <submittedName>
        <fullName evidence="1">Uncharacterized protein</fullName>
    </submittedName>
</protein>
<evidence type="ECO:0000313" key="1">
    <source>
        <dbReference type="EMBL" id="ETX07428.1"/>
    </source>
</evidence>
<dbReference type="AlphaFoldDB" id="W4MB47"/>
<evidence type="ECO:0000313" key="2">
    <source>
        <dbReference type="Proteomes" id="UP000019140"/>
    </source>
</evidence>
<dbReference type="EMBL" id="AZHX01000459">
    <property type="protein sequence ID" value="ETX07428.1"/>
    <property type="molecule type" value="Genomic_DNA"/>
</dbReference>
<keyword evidence="2" id="KW-1185">Reference proteome</keyword>
<sequence length="36" mass="3910">MDKFGIGDEDGIVLVAGIKVAYPSHTIQVGTVMRYK</sequence>
<reference evidence="1 2" key="1">
    <citation type="journal article" date="2014" name="Nature">
        <title>An environmental bacterial taxon with a large and distinct metabolic repertoire.</title>
        <authorList>
            <person name="Wilson M.C."/>
            <person name="Mori T."/>
            <person name="Ruckert C."/>
            <person name="Uria A.R."/>
            <person name="Helf M.J."/>
            <person name="Takada K."/>
            <person name="Gernert C."/>
            <person name="Steffens U.A."/>
            <person name="Heycke N."/>
            <person name="Schmitt S."/>
            <person name="Rinke C."/>
            <person name="Helfrich E.J."/>
            <person name="Brachmann A.O."/>
            <person name="Gurgui C."/>
            <person name="Wakimoto T."/>
            <person name="Kracht M."/>
            <person name="Crusemann M."/>
            <person name="Hentschel U."/>
            <person name="Abe I."/>
            <person name="Matsunaga S."/>
            <person name="Kalinowski J."/>
            <person name="Takeyama H."/>
            <person name="Piel J."/>
        </authorList>
    </citation>
    <scope>NUCLEOTIDE SEQUENCE [LARGE SCALE GENOMIC DNA]</scope>
    <source>
        <strain evidence="2">TSY2</strain>
    </source>
</reference>
<proteinExistence type="predicted"/>
<organism evidence="1 2">
    <name type="scientific">Candidatus Entotheonella gemina</name>
    <dbReference type="NCBI Taxonomy" id="1429439"/>
    <lineage>
        <taxon>Bacteria</taxon>
        <taxon>Pseudomonadati</taxon>
        <taxon>Nitrospinota/Tectimicrobiota group</taxon>
        <taxon>Candidatus Tectimicrobiota</taxon>
        <taxon>Candidatus Entotheonellia</taxon>
        <taxon>Candidatus Entotheonellales</taxon>
        <taxon>Candidatus Entotheonellaceae</taxon>
        <taxon>Candidatus Entotheonella</taxon>
    </lineage>
</organism>
<dbReference type="HOGENOM" id="CLU_3355194_0_0_7"/>
<gene>
    <name evidence="1" type="ORF">ETSY2_11265</name>
</gene>
<dbReference type="Proteomes" id="UP000019140">
    <property type="component" value="Unassembled WGS sequence"/>
</dbReference>
<accession>W4MB47</accession>
<name>W4MB47_9BACT</name>
<comment type="caution">
    <text evidence="1">The sequence shown here is derived from an EMBL/GenBank/DDBJ whole genome shotgun (WGS) entry which is preliminary data.</text>
</comment>